<organism evidence="1 2">
    <name type="scientific">Melia azedarach</name>
    <name type="common">Chinaberry tree</name>
    <dbReference type="NCBI Taxonomy" id="155640"/>
    <lineage>
        <taxon>Eukaryota</taxon>
        <taxon>Viridiplantae</taxon>
        <taxon>Streptophyta</taxon>
        <taxon>Embryophyta</taxon>
        <taxon>Tracheophyta</taxon>
        <taxon>Spermatophyta</taxon>
        <taxon>Magnoliopsida</taxon>
        <taxon>eudicotyledons</taxon>
        <taxon>Gunneridae</taxon>
        <taxon>Pentapetalae</taxon>
        <taxon>rosids</taxon>
        <taxon>malvids</taxon>
        <taxon>Sapindales</taxon>
        <taxon>Meliaceae</taxon>
        <taxon>Melia</taxon>
    </lineage>
</organism>
<dbReference type="Proteomes" id="UP001164539">
    <property type="component" value="Chromosome 2"/>
</dbReference>
<dbReference type="EMBL" id="CM051395">
    <property type="protein sequence ID" value="KAJ4724484.1"/>
    <property type="molecule type" value="Genomic_DNA"/>
</dbReference>
<keyword evidence="2" id="KW-1185">Reference proteome</keyword>
<gene>
    <name evidence="1" type="ORF">OWV82_003472</name>
</gene>
<protein>
    <submittedName>
        <fullName evidence="1">Blue copper protein</fullName>
    </submittedName>
</protein>
<accession>A0ACC1YN79</accession>
<name>A0ACC1YN79_MELAZ</name>
<comment type="caution">
    <text evidence="1">The sequence shown here is derived from an EMBL/GenBank/DDBJ whole genome shotgun (WGS) entry which is preliminary data.</text>
</comment>
<sequence>MGQIRRNRSLNHLSFSHHHLLLLLIFILGSAEAYKNYTVGDSLGWYDSLEKPGVDYQKWADGKTFNLGDFLIFNTDTNHSVVQTYNFTTYQICDYDDSLDADTKLWSTANPSNTATTPVTVPVPLLKEGTTYFFSSDYDGEQCENGQRFKIKVNHGKGLPESLKSPSEQAPAPNSADYNNEDSAPDIVVPSNFNKPRGNQSSDDDADRDGDDDNVKKESDAVSLFAKFLDRKFNGFMILLGVVCLS</sequence>
<evidence type="ECO:0000313" key="2">
    <source>
        <dbReference type="Proteomes" id="UP001164539"/>
    </source>
</evidence>
<evidence type="ECO:0000313" key="1">
    <source>
        <dbReference type="EMBL" id="KAJ4724484.1"/>
    </source>
</evidence>
<proteinExistence type="predicted"/>
<reference evidence="1 2" key="1">
    <citation type="journal article" date="2023" name="Science">
        <title>Complex scaffold remodeling in plant triterpene biosynthesis.</title>
        <authorList>
            <person name="De La Pena R."/>
            <person name="Hodgson H."/>
            <person name="Liu J.C."/>
            <person name="Stephenson M.J."/>
            <person name="Martin A.C."/>
            <person name="Owen C."/>
            <person name="Harkess A."/>
            <person name="Leebens-Mack J."/>
            <person name="Jimenez L.E."/>
            <person name="Osbourn A."/>
            <person name="Sattely E.S."/>
        </authorList>
    </citation>
    <scope>NUCLEOTIDE SEQUENCE [LARGE SCALE GENOMIC DNA]</scope>
    <source>
        <strain evidence="2">cv. JPN11</strain>
        <tissue evidence="1">Leaf</tissue>
    </source>
</reference>